<feature type="transmembrane region" description="Helical" evidence="2">
    <location>
        <begin position="92"/>
        <end position="111"/>
    </location>
</feature>
<proteinExistence type="predicted"/>
<dbReference type="GeneID" id="91096461"/>
<keyword evidence="2" id="KW-0472">Membrane</keyword>
<keyword evidence="2" id="KW-0812">Transmembrane</keyword>
<dbReference type="Proteomes" id="UP001355207">
    <property type="component" value="Chromosome 7"/>
</dbReference>
<name>A0AAX4K0B0_9TREE</name>
<dbReference type="RefSeq" id="XP_066077617.1">
    <property type="nucleotide sequence ID" value="XM_066221520.1"/>
</dbReference>
<feature type="region of interest" description="Disordered" evidence="1">
    <location>
        <begin position="1"/>
        <end position="51"/>
    </location>
</feature>
<sequence>MGHYQKEKRQLIHHEQPQGEKMDPTLINEDQPKVAPATTVLDKDEDHSRSSYKPRTTIFLNTFPPDFPIQTLDPPTLHSDHRGYLFLKDNQLLDSILIFLMIFGTFLFLTITCIKCNSFFTKLSNSNKTDQVIMDDMKWAEGREVIERRIIYEEINPNPNTAKRNGRKSFLGIGKKVS</sequence>
<dbReference type="AlphaFoldDB" id="A0AAX4K0B0"/>
<organism evidence="3 4">
    <name type="scientific">Kwoniella dendrophila CBS 6074</name>
    <dbReference type="NCBI Taxonomy" id="1295534"/>
    <lineage>
        <taxon>Eukaryota</taxon>
        <taxon>Fungi</taxon>
        <taxon>Dikarya</taxon>
        <taxon>Basidiomycota</taxon>
        <taxon>Agaricomycotina</taxon>
        <taxon>Tremellomycetes</taxon>
        <taxon>Tremellales</taxon>
        <taxon>Cryptococcaceae</taxon>
        <taxon>Kwoniella</taxon>
    </lineage>
</organism>
<keyword evidence="2" id="KW-1133">Transmembrane helix</keyword>
<reference evidence="3 4" key="1">
    <citation type="submission" date="2024-01" db="EMBL/GenBank/DDBJ databases">
        <title>Comparative genomics of Cryptococcus and Kwoniella reveals pathogenesis evolution and contrasting modes of karyotype evolution via chromosome fusion or intercentromeric recombination.</title>
        <authorList>
            <person name="Coelho M.A."/>
            <person name="David-Palma M."/>
            <person name="Shea T."/>
            <person name="Bowers K."/>
            <person name="McGinley-Smith S."/>
            <person name="Mohammad A.W."/>
            <person name="Gnirke A."/>
            <person name="Yurkov A.M."/>
            <person name="Nowrousian M."/>
            <person name="Sun S."/>
            <person name="Cuomo C.A."/>
            <person name="Heitman J."/>
        </authorList>
    </citation>
    <scope>NUCLEOTIDE SEQUENCE [LARGE SCALE GENOMIC DNA]</scope>
    <source>
        <strain evidence="3 4">CBS 6074</strain>
    </source>
</reference>
<evidence type="ECO:0008006" key="5">
    <source>
        <dbReference type="Google" id="ProtNLM"/>
    </source>
</evidence>
<evidence type="ECO:0000256" key="2">
    <source>
        <dbReference type="SAM" id="Phobius"/>
    </source>
</evidence>
<keyword evidence="4" id="KW-1185">Reference proteome</keyword>
<dbReference type="EMBL" id="CP144104">
    <property type="protein sequence ID" value="WWC90854.1"/>
    <property type="molecule type" value="Genomic_DNA"/>
</dbReference>
<evidence type="ECO:0000313" key="3">
    <source>
        <dbReference type="EMBL" id="WWC90854.1"/>
    </source>
</evidence>
<gene>
    <name evidence="3" type="ORF">L201_005791</name>
</gene>
<accession>A0AAX4K0B0</accession>
<feature type="compositionally biased region" description="Basic and acidic residues" evidence="1">
    <location>
        <begin position="1"/>
        <end position="23"/>
    </location>
</feature>
<protein>
    <recommendedName>
        <fullName evidence="5">Transmembrane protein</fullName>
    </recommendedName>
</protein>
<evidence type="ECO:0000313" key="4">
    <source>
        <dbReference type="Proteomes" id="UP001355207"/>
    </source>
</evidence>
<evidence type="ECO:0000256" key="1">
    <source>
        <dbReference type="SAM" id="MobiDB-lite"/>
    </source>
</evidence>